<accession>A0A9P3C3Y7</accession>
<keyword evidence="9" id="KW-1185">Reference proteome</keyword>
<dbReference type="InterPro" id="IPR027417">
    <property type="entry name" value="P-loop_NTPase"/>
</dbReference>
<dbReference type="Pfam" id="PF01061">
    <property type="entry name" value="ABC2_membrane"/>
    <property type="match status" value="1"/>
</dbReference>
<dbReference type="OrthoDB" id="4501769at2759"/>
<evidence type="ECO:0000256" key="2">
    <source>
        <dbReference type="ARBA" id="ARBA00022448"/>
    </source>
</evidence>
<keyword evidence="3 6" id="KW-0812">Transmembrane</keyword>
<sequence length="536" mass="60140">MDTPSSGTIDLEHGERGLRKRLTLTFRNVSVHVTAPDAALGDTLLSVADPRQYLGFLKGSRPKRTILKDVSGQVKPGEMLLVLGRPGSGCTSLLRVLSNDRESFDEVVGETRYGSMYHLAARRFRQQIMFSNEDDVHFPTLTVNRTLKFALRNKVPRERPEGQGSKEFVQEQRDGILASLGIPNTTKTLVGNEFIRGVSGGERKRVSLAEVIAGQSPIQFWDNPTRGLDSKTAVEFARLLRREADINHKTMVATMYQAGNGIYNEFDQLARSYFEDMGFVCPKGANIADFPTSVTVLTERIVRPGMGDKVPSTAEEFESRYRQSDIYQKAMEGVDPPEKLTHEVDELTAAKRKRHFPQTPSVYTASLWEQIRACTIHQFQIMAGDRLSLIIKVVLAILQALVCGSLFYNLKDDSSSIFLRPGALFFPVLYFLLESMSETTASFMGRPILSRQKRFGFYRPTAFCIANAITDIPVVLLQVSCFCIIRYFMAALQMDAGRFFTYWIIVIANTLHEDDRPGISRGSSKIWGDIEAEVGR</sequence>
<dbReference type="EMBL" id="BOPL01000014">
    <property type="protein sequence ID" value="GIK07643.1"/>
    <property type="molecule type" value="Genomic_DNA"/>
</dbReference>
<dbReference type="GO" id="GO:0140359">
    <property type="term" value="F:ABC-type transporter activity"/>
    <property type="evidence" value="ECO:0007669"/>
    <property type="project" value="InterPro"/>
</dbReference>
<dbReference type="GeneID" id="66931291"/>
<dbReference type="InterPro" id="IPR013525">
    <property type="entry name" value="ABC2_TM"/>
</dbReference>
<feature type="transmembrane region" description="Helical" evidence="6">
    <location>
        <begin position="389"/>
        <end position="410"/>
    </location>
</feature>
<dbReference type="PROSITE" id="PS00211">
    <property type="entry name" value="ABC_TRANSPORTER_1"/>
    <property type="match status" value="1"/>
</dbReference>
<reference evidence="8 9" key="1">
    <citation type="submission" date="2021-02" db="EMBL/GenBank/DDBJ databases">
        <title>Pan-genome distribution and transcriptional activeness of fungal secondary metabolism genes in Aspergillus section Fumigati.</title>
        <authorList>
            <person name="Takahashi H."/>
            <person name="Umemura M."/>
            <person name="Ninomiya A."/>
            <person name="Kusuya Y."/>
            <person name="Urayama S."/>
            <person name="Shimizu M."/>
            <person name="Watanabe A."/>
            <person name="Kamei K."/>
            <person name="Yaguchi T."/>
            <person name="Hagiwara D."/>
        </authorList>
    </citation>
    <scope>NUCLEOTIDE SEQUENCE [LARGE SCALE GENOMIC DNA]</scope>
    <source>
        <strain evidence="8 9">IFM 47045</strain>
    </source>
</reference>
<evidence type="ECO:0000256" key="5">
    <source>
        <dbReference type="ARBA" id="ARBA00023136"/>
    </source>
</evidence>
<feature type="transmembrane region" description="Helical" evidence="6">
    <location>
        <begin position="417"/>
        <end position="437"/>
    </location>
</feature>
<dbReference type="InterPro" id="IPR003439">
    <property type="entry name" value="ABC_transporter-like_ATP-bd"/>
</dbReference>
<feature type="transmembrane region" description="Helical" evidence="6">
    <location>
        <begin position="457"/>
        <end position="488"/>
    </location>
</feature>
<dbReference type="GO" id="GO:0016020">
    <property type="term" value="C:membrane"/>
    <property type="evidence" value="ECO:0007669"/>
    <property type="project" value="UniProtKB-SubCell"/>
</dbReference>
<dbReference type="SUPFAM" id="SSF52540">
    <property type="entry name" value="P-loop containing nucleoside triphosphate hydrolases"/>
    <property type="match status" value="1"/>
</dbReference>
<proteinExistence type="predicted"/>
<evidence type="ECO:0000313" key="9">
    <source>
        <dbReference type="Proteomes" id="UP000710440"/>
    </source>
</evidence>
<dbReference type="RefSeq" id="XP_043130829.1">
    <property type="nucleotide sequence ID" value="XM_043274894.1"/>
</dbReference>
<keyword evidence="2" id="KW-0813">Transport</keyword>
<organism evidence="8 9">
    <name type="scientific">Aspergillus viridinutans</name>
    <dbReference type="NCBI Taxonomy" id="75553"/>
    <lineage>
        <taxon>Eukaryota</taxon>
        <taxon>Fungi</taxon>
        <taxon>Dikarya</taxon>
        <taxon>Ascomycota</taxon>
        <taxon>Pezizomycotina</taxon>
        <taxon>Eurotiomycetes</taxon>
        <taxon>Eurotiomycetidae</taxon>
        <taxon>Eurotiales</taxon>
        <taxon>Aspergillaceae</taxon>
        <taxon>Aspergillus</taxon>
        <taxon>Aspergillus subgen. Fumigati</taxon>
    </lineage>
</organism>
<dbReference type="InterPro" id="IPR017871">
    <property type="entry name" value="ABC_transporter-like_CS"/>
</dbReference>
<feature type="domain" description="ABC transporter" evidence="7">
    <location>
        <begin position="45"/>
        <end position="302"/>
    </location>
</feature>
<evidence type="ECO:0000256" key="4">
    <source>
        <dbReference type="ARBA" id="ARBA00022989"/>
    </source>
</evidence>
<evidence type="ECO:0000256" key="3">
    <source>
        <dbReference type="ARBA" id="ARBA00022692"/>
    </source>
</evidence>
<name>A0A9P3C3Y7_ASPVI</name>
<evidence type="ECO:0000256" key="1">
    <source>
        <dbReference type="ARBA" id="ARBA00004141"/>
    </source>
</evidence>
<gene>
    <name evidence="8" type="ORF">Aspvir_003309</name>
</gene>
<dbReference type="Gene3D" id="3.40.50.300">
    <property type="entry name" value="P-loop containing nucleotide triphosphate hydrolases"/>
    <property type="match status" value="1"/>
</dbReference>
<keyword evidence="5 6" id="KW-0472">Membrane</keyword>
<evidence type="ECO:0000256" key="6">
    <source>
        <dbReference type="SAM" id="Phobius"/>
    </source>
</evidence>
<dbReference type="GO" id="GO:0005524">
    <property type="term" value="F:ATP binding"/>
    <property type="evidence" value="ECO:0007669"/>
    <property type="project" value="InterPro"/>
</dbReference>
<dbReference type="PANTHER" id="PTHR19241">
    <property type="entry name" value="ATP-BINDING CASSETTE TRANSPORTER"/>
    <property type="match status" value="1"/>
</dbReference>
<dbReference type="Proteomes" id="UP000710440">
    <property type="component" value="Unassembled WGS sequence"/>
</dbReference>
<dbReference type="AlphaFoldDB" id="A0A9P3C3Y7"/>
<comment type="caution">
    <text evidence="8">The sequence shown here is derived from an EMBL/GenBank/DDBJ whole genome shotgun (WGS) entry which is preliminary data.</text>
</comment>
<evidence type="ECO:0000313" key="8">
    <source>
        <dbReference type="EMBL" id="GIK07643.1"/>
    </source>
</evidence>
<keyword evidence="4 6" id="KW-1133">Transmembrane helix</keyword>
<protein>
    <recommendedName>
        <fullName evidence="7">ABC transporter domain-containing protein</fullName>
    </recommendedName>
</protein>
<comment type="subcellular location">
    <subcellularLocation>
        <location evidence="1">Membrane</location>
        <topology evidence="1">Multi-pass membrane protein</topology>
    </subcellularLocation>
</comment>
<dbReference type="GO" id="GO:0016887">
    <property type="term" value="F:ATP hydrolysis activity"/>
    <property type="evidence" value="ECO:0007669"/>
    <property type="project" value="InterPro"/>
</dbReference>
<dbReference type="Pfam" id="PF00005">
    <property type="entry name" value="ABC_tran"/>
    <property type="match status" value="1"/>
</dbReference>
<dbReference type="PROSITE" id="PS50893">
    <property type="entry name" value="ABC_TRANSPORTER_2"/>
    <property type="match status" value="1"/>
</dbReference>
<evidence type="ECO:0000259" key="7">
    <source>
        <dbReference type="PROSITE" id="PS50893"/>
    </source>
</evidence>